<organism evidence="19">
    <name type="scientific">Haemopis sanguisuga</name>
    <dbReference type="NCBI Taxonomy" id="51991"/>
    <lineage>
        <taxon>Eukaryota</taxon>
        <taxon>Metazoa</taxon>
        <taxon>Spiralia</taxon>
        <taxon>Lophotrochozoa</taxon>
        <taxon>Annelida</taxon>
        <taxon>Clitellata</taxon>
        <taxon>Hirudinea</taxon>
        <taxon>Hirudinida</taxon>
        <taxon>Hirudiniformes</taxon>
        <taxon>Haemopidae</taxon>
        <taxon>Haemopis</taxon>
    </lineage>
</organism>
<feature type="transmembrane region" description="Helical" evidence="17">
    <location>
        <begin position="57"/>
        <end position="79"/>
    </location>
</feature>
<feature type="transmembrane region" description="Helical" evidence="17">
    <location>
        <begin position="85"/>
        <end position="109"/>
    </location>
</feature>
<dbReference type="GO" id="GO:0008137">
    <property type="term" value="F:NADH dehydrogenase (ubiquinone) activity"/>
    <property type="evidence" value="ECO:0007669"/>
    <property type="project" value="UniProtKB-EC"/>
</dbReference>
<feature type="transmembrane region" description="Helical" evidence="17">
    <location>
        <begin position="146"/>
        <end position="164"/>
    </location>
</feature>
<feature type="transmembrane region" description="Helical" evidence="17">
    <location>
        <begin position="269"/>
        <end position="287"/>
    </location>
</feature>
<feature type="transmembrane region" description="Helical" evidence="17">
    <location>
        <begin position="231"/>
        <end position="249"/>
    </location>
</feature>
<reference evidence="19" key="1">
    <citation type="submission" date="2020-08" db="EMBL/GenBank/DDBJ databases">
        <title>DNAmark Project.</title>
        <authorList>
            <person name="Leerhoei F."/>
        </authorList>
    </citation>
    <scope>NUCLEOTIDE SEQUENCE</scope>
    <source>
        <strain evidence="19">DM1299</strain>
    </source>
</reference>
<evidence type="ECO:0000256" key="17">
    <source>
        <dbReference type="RuleBase" id="RU003403"/>
    </source>
</evidence>
<dbReference type="InterPro" id="IPR001750">
    <property type="entry name" value="ND/Mrp_TM"/>
</dbReference>
<keyword evidence="15 17" id="KW-0472">Membrane</keyword>
<comment type="catalytic activity">
    <reaction evidence="16 17">
        <text>a ubiquinone + NADH + 5 H(+)(in) = a ubiquinol + NAD(+) + 4 H(+)(out)</text>
        <dbReference type="Rhea" id="RHEA:29091"/>
        <dbReference type="Rhea" id="RHEA-COMP:9565"/>
        <dbReference type="Rhea" id="RHEA-COMP:9566"/>
        <dbReference type="ChEBI" id="CHEBI:15378"/>
        <dbReference type="ChEBI" id="CHEBI:16389"/>
        <dbReference type="ChEBI" id="CHEBI:17976"/>
        <dbReference type="ChEBI" id="CHEBI:57540"/>
        <dbReference type="ChEBI" id="CHEBI:57945"/>
        <dbReference type="EC" id="7.1.1.2"/>
    </reaction>
</comment>
<evidence type="ECO:0000256" key="8">
    <source>
        <dbReference type="ARBA" id="ARBA00022792"/>
    </source>
</evidence>
<evidence type="ECO:0000256" key="15">
    <source>
        <dbReference type="ARBA" id="ARBA00023136"/>
    </source>
</evidence>
<keyword evidence="5" id="KW-0813">Transport</keyword>
<evidence type="ECO:0000256" key="1">
    <source>
        <dbReference type="ARBA" id="ARBA00004448"/>
    </source>
</evidence>
<evidence type="ECO:0000256" key="4">
    <source>
        <dbReference type="ARBA" id="ARBA00021008"/>
    </source>
</evidence>
<keyword evidence="10 17" id="KW-0249">Electron transport</keyword>
<feature type="transmembrane region" description="Helical" evidence="17">
    <location>
        <begin position="5"/>
        <end position="22"/>
    </location>
</feature>
<evidence type="ECO:0000256" key="11">
    <source>
        <dbReference type="ARBA" id="ARBA00022989"/>
    </source>
</evidence>
<evidence type="ECO:0000256" key="9">
    <source>
        <dbReference type="ARBA" id="ARBA00022967"/>
    </source>
</evidence>
<evidence type="ECO:0000256" key="10">
    <source>
        <dbReference type="ARBA" id="ARBA00022982"/>
    </source>
</evidence>
<dbReference type="Pfam" id="PF00361">
    <property type="entry name" value="Proton_antipo_M"/>
    <property type="match status" value="1"/>
</dbReference>
<keyword evidence="8 17" id="KW-0999">Mitochondrion inner membrane</keyword>
<geneLocation type="mitochondrion" evidence="19"/>
<evidence type="ECO:0000256" key="12">
    <source>
        <dbReference type="ARBA" id="ARBA00023027"/>
    </source>
</evidence>
<keyword evidence="14 17" id="KW-0496">Mitochondrion</keyword>
<evidence type="ECO:0000256" key="16">
    <source>
        <dbReference type="ARBA" id="ARBA00049551"/>
    </source>
</evidence>
<keyword evidence="13 17" id="KW-0830">Ubiquinone</keyword>
<dbReference type="PANTHER" id="PTHR46552:SF1">
    <property type="entry name" value="NADH-UBIQUINONE OXIDOREDUCTASE CHAIN 2"/>
    <property type="match status" value="1"/>
</dbReference>
<feature type="transmembrane region" description="Helical" evidence="17">
    <location>
        <begin position="197"/>
        <end position="219"/>
    </location>
</feature>
<dbReference type="GO" id="GO:0006120">
    <property type="term" value="P:mitochondrial electron transport, NADH to ubiquinone"/>
    <property type="evidence" value="ECO:0007669"/>
    <property type="project" value="InterPro"/>
</dbReference>
<keyword evidence="9 17" id="KW-1278">Translocase</keyword>
<dbReference type="PRINTS" id="PR01436">
    <property type="entry name" value="NADHDHGNASE2"/>
</dbReference>
<dbReference type="EC" id="7.1.1.2" evidence="3 17"/>
<protein>
    <recommendedName>
        <fullName evidence="4 17">NADH-ubiquinone oxidoreductase chain 2</fullName>
        <ecNumber evidence="3 17">7.1.1.2</ecNumber>
    </recommendedName>
</protein>
<dbReference type="InterPro" id="IPR003917">
    <property type="entry name" value="NADH_UbQ_OxRdtase_chain2"/>
</dbReference>
<dbReference type="GO" id="GO:0005743">
    <property type="term" value="C:mitochondrial inner membrane"/>
    <property type="evidence" value="ECO:0007669"/>
    <property type="project" value="UniProtKB-SubCell"/>
</dbReference>
<evidence type="ECO:0000313" key="19">
    <source>
        <dbReference type="EMBL" id="QNV11569.1"/>
    </source>
</evidence>
<accession>A0A7L7S5K3</accession>
<dbReference type="AlphaFoldDB" id="A0A7L7S5K3"/>
<name>A0A7L7S5K3_9ANNE</name>
<evidence type="ECO:0000256" key="13">
    <source>
        <dbReference type="ARBA" id="ARBA00023075"/>
    </source>
</evidence>
<evidence type="ECO:0000256" key="5">
    <source>
        <dbReference type="ARBA" id="ARBA00022448"/>
    </source>
</evidence>
<feature type="transmembrane region" description="Helical" evidence="17">
    <location>
        <begin position="121"/>
        <end position="140"/>
    </location>
</feature>
<feature type="transmembrane region" description="Helical" evidence="17">
    <location>
        <begin position="28"/>
        <end position="50"/>
    </location>
</feature>
<comment type="function">
    <text evidence="17">Core subunit of the mitochondrial membrane respiratory chain NADH dehydrogenase (Complex I) which catalyzes electron transfer from NADH through the respiratory chain, using ubiquinone as an electron acceptor. Essential for the catalytic activity and assembly of complex I.</text>
</comment>
<evidence type="ECO:0000256" key="3">
    <source>
        <dbReference type="ARBA" id="ARBA00012944"/>
    </source>
</evidence>
<comment type="similarity">
    <text evidence="2 17">Belongs to the complex I subunit 2 family.</text>
</comment>
<evidence type="ECO:0000256" key="2">
    <source>
        <dbReference type="ARBA" id="ARBA00007012"/>
    </source>
</evidence>
<keyword evidence="7 17" id="KW-0812">Transmembrane</keyword>
<comment type="subcellular location">
    <subcellularLocation>
        <location evidence="1 17">Mitochondrion inner membrane</location>
        <topology evidence="1 17">Multi-pass membrane protein</topology>
    </subcellularLocation>
</comment>
<evidence type="ECO:0000259" key="18">
    <source>
        <dbReference type="Pfam" id="PF00361"/>
    </source>
</evidence>
<evidence type="ECO:0000256" key="14">
    <source>
        <dbReference type="ARBA" id="ARBA00023128"/>
    </source>
</evidence>
<keyword evidence="11 17" id="KW-1133">Transmembrane helix</keyword>
<keyword evidence="6 17" id="KW-0679">Respiratory chain</keyword>
<evidence type="ECO:0000256" key="7">
    <source>
        <dbReference type="ARBA" id="ARBA00022692"/>
    </source>
</evidence>
<dbReference type="EMBL" id="MT862376">
    <property type="protein sequence ID" value="QNV11569.1"/>
    <property type="molecule type" value="Genomic_DNA"/>
</dbReference>
<evidence type="ECO:0000256" key="6">
    <source>
        <dbReference type="ARBA" id="ARBA00022660"/>
    </source>
</evidence>
<proteinExistence type="inferred from homology"/>
<dbReference type="InterPro" id="IPR050175">
    <property type="entry name" value="Complex_I_Subunit_2"/>
</dbReference>
<keyword evidence="12 17" id="KW-0520">NAD</keyword>
<dbReference type="PANTHER" id="PTHR46552">
    <property type="entry name" value="NADH-UBIQUINONE OXIDOREDUCTASE CHAIN 2"/>
    <property type="match status" value="1"/>
</dbReference>
<sequence>MNFTSIIFSSFSFLILSTLMLMSSNSWLVIWICLELNMFSFIPIIMWNIYNYEEEGAIKYFIIQILASSLLLISIFYSLNLFSLYFMSMLSLMLSVCIKVGSFPFYFWYPSVMKSMSWFKCLILSTWQKLGPLSILIFYIKDYSKILIFISLMNIFIGGWMGFMQSDLRALMAYSSISHLGWMMSMMGSTYNLFSLLYFLTYLILVIPIFSILMLFNIYKLTLMFSMSKVAMNYSFSLMLLILSLSGLPPLSGFMPKLMVLSIMMNENMLMVVMMVIFSSMSMYMYLNMFFTLYI</sequence>
<feature type="domain" description="NADH:quinone oxidoreductase/Mrp antiporter transmembrane" evidence="18">
    <location>
        <begin position="24"/>
        <end position="280"/>
    </location>
</feature>
<gene>
    <name evidence="19" type="primary">ND2</name>
</gene>